<dbReference type="NCBIfam" id="TIGR02532">
    <property type="entry name" value="IV_pilin_GFxxxE"/>
    <property type="match status" value="1"/>
</dbReference>
<dbReference type="OrthoDB" id="9832601at2"/>
<organism evidence="1 2">
    <name type="scientific">Thermodesulfobium acidiphilum</name>
    <dbReference type="NCBI Taxonomy" id="1794699"/>
    <lineage>
        <taxon>Bacteria</taxon>
        <taxon>Pseudomonadati</taxon>
        <taxon>Thermodesulfobiota</taxon>
        <taxon>Thermodesulfobiia</taxon>
        <taxon>Thermodesulfobiales</taxon>
        <taxon>Thermodesulfobiaceae</taxon>
        <taxon>Thermodesulfobium</taxon>
    </lineage>
</organism>
<dbReference type="Pfam" id="PF07963">
    <property type="entry name" value="N_methyl"/>
    <property type="match status" value="1"/>
</dbReference>
<protein>
    <submittedName>
        <fullName evidence="1">Type IV pilus assembly protein PilV</fullName>
    </submittedName>
</protein>
<evidence type="ECO:0000313" key="1">
    <source>
        <dbReference type="EMBL" id="AWB10721.1"/>
    </source>
</evidence>
<dbReference type="PROSITE" id="PS00409">
    <property type="entry name" value="PROKAR_NTER_METHYL"/>
    <property type="match status" value="1"/>
</dbReference>
<dbReference type="InterPro" id="IPR012902">
    <property type="entry name" value="N_methyl_site"/>
</dbReference>
<dbReference type="Proteomes" id="UP000244792">
    <property type="component" value="Chromosome"/>
</dbReference>
<sequence length="151" mass="16174">MLRAIRKNKRGFTLIELMVAAVLLTFGLMTLAMSLFGSIRAQEAAAQQTNAQGLVNQRLAQLSAMANLQNSSDVAVGWNALLAQNGVTEIVKINHSLNGKRTTTVSDNNPGTQYEYAAVIVSVSWNCGKPGGALCQVEGFERIDKPQGVLP</sequence>
<proteinExistence type="predicted"/>
<reference evidence="1 2" key="1">
    <citation type="submission" date="2017-04" db="EMBL/GenBank/DDBJ databases">
        <title>Genomic insights into metabolism of Thermodesulfobium acidiphilum.</title>
        <authorList>
            <person name="Toshchakov S.V."/>
            <person name="Frolov E.N."/>
            <person name="Kublanov I.V."/>
            <person name="Samarov N.I."/>
            <person name="Novikov A."/>
            <person name="Lebedinsky A.V."/>
            <person name="Bonch-Osmolovskaya E.A."/>
            <person name="Chernyh N.A."/>
        </authorList>
    </citation>
    <scope>NUCLEOTIDE SEQUENCE [LARGE SCALE GENOMIC DNA]</scope>
    <source>
        <strain evidence="1 2">3127-1</strain>
    </source>
</reference>
<dbReference type="AlphaFoldDB" id="A0A2R4W1N7"/>
<gene>
    <name evidence="1" type="ORF">TDSAC_1381</name>
</gene>
<dbReference type="KEGG" id="taci:TDSAC_1381"/>
<accession>A0A2R4W1N7</accession>
<dbReference type="SUPFAM" id="SSF54523">
    <property type="entry name" value="Pili subunits"/>
    <property type="match status" value="1"/>
</dbReference>
<evidence type="ECO:0000313" key="2">
    <source>
        <dbReference type="Proteomes" id="UP000244792"/>
    </source>
</evidence>
<name>A0A2R4W1N7_THEAF</name>
<dbReference type="InterPro" id="IPR045584">
    <property type="entry name" value="Pilin-like"/>
</dbReference>
<keyword evidence="2" id="KW-1185">Reference proteome</keyword>
<dbReference type="RefSeq" id="WP_108309504.1">
    <property type="nucleotide sequence ID" value="NZ_CP020921.1"/>
</dbReference>
<dbReference type="EMBL" id="CP020921">
    <property type="protein sequence ID" value="AWB10721.1"/>
    <property type="molecule type" value="Genomic_DNA"/>
</dbReference>